<dbReference type="Gene3D" id="3.40.50.360">
    <property type="match status" value="1"/>
</dbReference>
<dbReference type="InterPro" id="IPR050104">
    <property type="entry name" value="FMN-dep_NADH:Q_OxRdtase_AzoR1"/>
</dbReference>
<comment type="caution">
    <text evidence="2">The sequence shown here is derived from an EMBL/GenBank/DDBJ whole genome shotgun (WGS) entry which is preliminary data.</text>
</comment>
<evidence type="ECO:0000313" key="3">
    <source>
        <dbReference type="Proteomes" id="UP000886819"/>
    </source>
</evidence>
<name>A0A9D1CI84_9FIRM</name>
<evidence type="ECO:0000259" key="1">
    <source>
        <dbReference type="Pfam" id="PF02525"/>
    </source>
</evidence>
<gene>
    <name evidence="2" type="ORF">IAA66_00700</name>
</gene>
<dbReference type="Proteomes" id="UP000886819">
    <property type="component" value="Unassembled WGS sequence"/>
</dbReference>
<reference evidence="2" key="1">
    <citation type="submission" date="2020-10" db="EMBL/GenBank/DDBJ databases">
        <authorList>
            <person name="Gilroy R."/>
        </authorList>
    </citation>
    <scope>NUCLEOTIDE SEQUENCE</scope>
    <source>
        <strain evidence="2">ChiHile30-977</strain>
    </source>
</reference>
<dbReference type="AlphaFoldDB" id="A0A9D1CI84"/>
<sequence>MTHLLFIDACPRGAGVSRSLALGEAFLQALLRLRPDTEVVRHTLNDLRLAALDGEALARREALIEARAWEDAMFAQARAFAEADEIVVAAPYWDLMFPAALKVYIEHIFVREMTFVYRDDRPVGLCRARRAAFFTTAGSPMGAKAFGVAYLRAALSMLGVRGFDSVEAEGLDIVTNDARALMEQALRRARALARTWAQA</sequence>
<dbReference type="InterPro" id="IPR029039">
    <property type="entry name" value="Flavoprotein-like_sf"/>
</dbReference>
<feature type="domain" description="Flavodoxin-like fold" evidence="1">
    <location>
        <begin position="3"/>
        <end position="191"/>
    </location>
</feature>
<protein>
    <submittedName>
        <fullName evidence="2">NAD(P)H-dependent oxidoreductase</fullName>
    </submittedName>
</protein>
<accession>A0A9D1CI84</accession>
<dbReference type="Pfam" id="PF02525">
    <property type="entry name" value="Flavodoxin_2"/>
    <property type="match status" value="1"/>
</dbReference>
<evidence type="ECO:0000313" key="2">
    <source>
        <dbReference type="EMBL" id="HIQ62088.1"/>
    </source>
</evidence>
<organism evidence="2 3">
    <name type="scientific">Candidatus Avichristensenella intestinipullorum</name>
    <dbReference type="NCBI Taxonomy" id="2840693"/>
    <lineage>
        <taxon>Bacteria</taxon>
        <taxon>Bacillati</taxon>
        <taxon>Bacillota</taxon>
        <taxon>Clostridia</taxon>
        <taxon>Candidatus Avichristensenella</taxon>
    </lineage>
</organism>
<proteinExistence type="predicted"/>
<reference evidence="2" key="2">
    <citation type="journal article" date="2021" name="PeerJ">
        <title>Extensive microbial diversity within the chicken gut microbiome revealed by metagenomics and culture.</title>
        <authorList>
            <person name="Gilroy R."/>
            <person name="Ravi A."/>
            <person name="Getino M."/>
            <person name="Pursley I."/>
            <person name="Horton D.L."/>
            <person name="Alikhan N.F."/>
            <person name="Baker D."/>
            <person name="Gharbi K."/>
            <person name="Hall N."/>
            <person name="Watson M."/>
            <person name="Adriaenssens E.M."/>
            <person name="Foster-Nyarko E."/>
            <person name="Jarju S."/>
            <person name="Secka A."/>
            <person name="Antonio M."/>
            <person name="Oren A."/>
            <person name="Chaudhuri R.R."/>
            <person name="La Ragione R."/>
            <person name="Hildebrand F."/>
            <person name="Pallen M.J."/>
        </authorList>
    </citation>
    <scope>NUCLEOTIDE SEQUENCE</scope>
    <source>
        <strain evidence="2">ChiHile30-977</strain>
    </source>
</reference>
<dbReference type="InterPro" id="IPR003680">
    <property type="entry name" value="Flavodoxin_fold"/>
</dbReference>
<dbReference type="SUPFAM" id="SSF52218">
    <property type="entry name" value="Flavoproteins"/>
    <property type="match status" value="1"/>
</dbReference>
<dbReference type="PANTHER" id="PTHR43741">
    <property type="entry name" value="FMN-DEPENDENT NADH-AZOREDUCTASE 1"/>
    <property type="match status" value="1"/>
</dbReference>
<dbReference type="PANTHER" id="PTHR43741:SF4">
    <property type="entry name" value="FMN-DEPENDENT NADH:QUINONE OXIDOREDUCTASE"/>
    <property type="match status" value="1"/>
</dbReference>
<dbReference type="EMBL" id="DVFI01000010">
    <property type="protein sequence ID" value="HIQ62088.1"/>
    <property type="molecule type" value="Genomic_DNA"/>
</dbReference>